<evidence type="ECO:0000313" key="1">
    <source>
        <dbReference type="EMBL" id="KAI3694953.1"/>
    </source>
</evidence>
<dbReference type="EMBL" id="CM042043">
    <property type="protein sequence ID" value="KAI3694953.1"/>
    <property type="molecule type" value="Genomic_DNA"/>
</dbReference>
<accession>A0ACB8ZCB0</accession>
<protein>
    <submittedName>
        <fullName evidence="1">Uncharacterized protein</fullName>
    </submittedName>
</protein>
<comment type="caution">
    <text evidence="1">The sequence shown here is derived from an EMBL/GenBank/DDBJ whole genome shotgun (WGS) entry which is preliminary data.</text>
</comment>
<dbReference type="Proteomes" id="UP001056120">
    <property type="component" value="Linkage Group LG26"/>
</dbReference>
<reference evidence="2" key="1">
    <citation type="journal article" date="2022" name="Mol. Ecol. Resour.">
        <title>The genomes of chicory, endive, great burdock and yacon provide insights into Asteraceae palaeo-polyploidization history and plant inulin production.</title>
        <authorList>
            <person name="Fan W."/>
            <person name="Wang S."/>
            <person name="Wang H."/>
            <person name="Wang A."/>
            <person name="Jiang F."/>
            <person name="Liu H."/>
            <person name="Zhao H."/>
            <person name="Xu D."/>
            <person name="Zhang Y."/>
        </authorList>
    </citation>
    <scope>NUCLEOTIDE SEQUENCE [LARGE SCALE GENOMIC DNA]</scope>
    <source>
        <strain evidence="2">cv. Yunnan</strain>
    </source>
</reference>
<keyword evidence="2" id="KW-1185">Reference proteome</keyword>
<reference evidence="1 2" key="2">
    <citation type="journal article" date="2022" name="Mol. Ecol. Resour.">
        <title>The genomes of chicory, endive, great burdock and yacon provide insights into Asteraceae paleo-polyploidization history and plant inulin production.</title>
        <authorList>
            <person name="Fan W."/>
            <person name="Wang S."/>
            <person name="Wang H."/>
            <person name="Wang A."/>
            <person name="Jiang F."/>
            <person name="Liu H."/>
            <person name="Zhao H."/>
            <person name="Xu D."/>
            <person name="Zhang Y."/>
        </authorList>
    </citation>
    <scope>NUCLEOTIDE SEQUENCE [LARGE SCALE GENOMIC DNA]</scope>
    <source>
        <strain evidence="2">cv. Yunnan</strain>
        <tissue evidence="1">Leaves</tissue>
    </source>
</reference>
<name>A0ACB8ZCB0_9ASTR</name>
<sequence>MFNALTKKEVASWNTLLMGYGMCGVSDSALSLFESMKYERKVCGSLRLIVVQEIVVKMMLKGASQCAEHINQFLLMFC</sequence>
<gene>
    <name evidence="1" type="ORF">L1987_77938</name>
</gene>
<evidence type="ECO:0000313" key="2">
    <source>
        <dbReference type="Proteomes" id="UP001056120"/>
    </source>
</evidence>
<proteinExistence type="predicted"/>
<organism evidence="1 2">
    <name type="scientific">Smallanthus sonchifolius</name>
    <dbReference type="NCBI Taxonomy" id="185202"/>
    <lineage>
        <taxon>Eukaryota</taxon>
        <taxon>Viridiplantae</taxon>
        <taxon>Streptophyta</taxon>
        <taxon>Embryophyta</taxon>
        <taxon>Tracheophyta</taxon>
        <taxon>Spermatophyta</taxon>
        <taxon>Magnoliopsida</taxon>
        <taxon>eudicotyledons</taxon>
        <taxon>Gunneridae</taxon>
        <taxon>Pentapetalae</taxon>
        <taxon>asterids</taxon>
        <taxon>campanulids</taxon>
        <taxon>Asterales</taxon>
        <taxon>Asteraceae</taxon>
        <taxon>Asteroideae</taxon>
        <taxon>Heliantheae alliance</taxon>
        <taxon>Millerieae</taxon>
        <taxon>Smallanthus</taxon>
    </lineage>
</organism>